<evidence type="ECO:0000256" key="1">
    <source>
        <dbReference type="SAM" id="Phobius"/>
    </source>
</evidence>
<gene>
    <name evidence="2" type="ORF">QH73_0022040</name>
</gene>
<dbReference type="EMBL" id="JTJC03000007">
    <property type="protein sequence ID" value="NHC37285.1"/>
    <property type="molecule type" value="Genomic_DNA"/>
</dbReference>
<reference evidence="2 3" key="1">
    <citation type="journal article" date="2015" name="Genome Announc.">
        <title>Draft Genome Sequence of the Terrestrial Cyanobacterium Scytonema millei VB511283, Isolated from Eastern India.</title>
        <authorList>
            <person name="Sen D."/>
            <person name="Chandrababunaidu M.M."/>
            <person name="Singh D."/>
            <person name="Sanghi N."/>
            <person name="Ghorai A."/>
            <person name="Mishra G.P."/>
            <person name="Madduluri M."/>
            <person name="Adhikary S.P."/>
            <person name="Tripathy S."/>
        </authorList>
    </citation>
    <scope>NUCLEOTIDE SEQUENCE [LARGE SCALE GENOMIC DNA]</scope>
    <source>
        <strain evidence="2 3">VB511283</strain>
    </source>
</reference>
<sequence>MSHELTLSRFKQGRIFYFLPIVKIASFFSLAFPTRLPSMVELEQEIETASASFHLARLDTPT</sequence>
<comment type="caution">
    <text evidence="2">The sequence shown here is derived from an EMBL/GenBank/DDBJ whole genome shotgun (WGS) entry which is preliminary data.</text>
</comment>
<protein>
    <submittedName>
        <fullName evidence="2">Uncharacterized protein</fullName>
    </submittedName>
</protein>
<dbReference type="Proteomes" id="UP000031532">
    <property type="component" value="Unassembled WGS sequence"/>
</dbReference>
<organism evidence="2 3">
    <name type="scientific">Scytonema millei VB511283</name>
    <dbReference type="NCBI Taxonomy" id="1245923"/>
    <lineage>
        <taxon>Bacteria</taxon>
        <taxon>Bacillati</taxon>
        <taxon>Cyanobacteriota</taxon>
        <taxon>Cyanophyceae</taxon>
        <taxon>Nostocales</taxon>
        <taxon>Scytonemataceae</taxon>
        <taxon>Scytonema</taxon>
    </lineage>
</organism>
<keyword evidence="1" id="KW-1133">Transmembrane helix</keyword>
<keyword evidence="3" id="KW-1185">Reference proteome</keyword>
<evidence type="ECO:0000313" key="3">
    <source>
        <dbReference type="Proteomes" id="UP000031532"/>
    </source>
</evidence>
<accession>A0A9X5E8J6</accession>
<keyword evidence="1" id="KW-0472">Membrane</keyword>
<dbReference type="AlphaFoldDB" id="A0A9X5E8J6"/>
<keyword evidence="1" id="KW-0812">Transmembrane</keyword>
<proteinExistence type="predicted"/>
<evidence type="ECO:0000313" key="2">
    <source>
        <dbReference type="EMBL" id="NHC37285.1"/>
    </source>
</evidence>
<dbReference type="RefSeq" id="WP_132867464.1">
    <property type="nucleotide sequence ID" value="NZ_JTJC03000007.1"/>
</dbReference>
<name>A0A9X5E8J6_9CYAN</name>
<feature type="transmembrane region" description="Helical" evidence="1">
    <location>
        <begin position="15"/>
        <end position="32"/>
    </location>
</feature>